<dbReference type="PANTHER" id="PTHR46118">
    <property type="entry name" value="PROTEIN ABHD11"/>
    <property type="match status" value="1"/>
</dbReference>
<dbReference type="Gene3D" id="3.40.50.1820">
    <property type="entry name" value="alpha/beta hydrolase"/>
    <property type="match status" value="1"/>
</dbReference>
<dbReference type="ESTHER" id="9homo-a0a1b7n9c4">
    <property type="family name" value="ABHD11-Acetyl_transferase"/>
</dbReference>
<comment type="similarity">
    <text evidence="1">Belongs to the AB hydrolase superfamily.</text>
</comment>
<dbReference type="STRING" id="1314800.A0A1B7N9C4"/>
<dbReference type="SUPFAM" id="SSF53474">
    <property type="entry name" value="alpha/beta-Hydrolases"/>
    <property type="match status" value="1"/>
</dbReference>
<accession>A0A1B7N9C4</accession>
<protein>
    <submittedName>
        <fullName evidence="4">Alpha beta-hydrolase</fullName>
    </submittedName>
</protein>
<proteinExistence type="inferred from homology"/>
<dbReference type="EMBL" id="KV448180">
    <property type="protein sequence ID" value="OAX41462.1"/>
    <property type="molecule type" value="Genomic_DNA"/>
</dbReference>
<dbReference type="InterPro" id="IPR029058">
    <property type="entry name" value="AB_hydrolase_fold"/>
</dbReference>
<feature type="domain" description="AB hydrolase-1" evidence="3">
    <location>
        <begin position="63"/>
        <end position="297"/>
    </location>
</feature>
<dbReference type="Proteomes" id="UP000092154">
    <property type="component" value="Unassembled WGS sequence"/>
</dbReference>
<evidence type="ECO:0000256" key="1">
    <source>
        <dbReference type="ARBA" id="ARBA00008645"/>
    </source>
</evidence>
<dbReference type="AlphaFoldDB" id="A0A1B7N9C4"/>
<dbReference type="FunCoup" id="A0A1B7N9C4">
    <property type="interactions" value="290"/>
</dbReference>
<evidence type="ECO:0000313" key="4">
    <source>
        <dbReference type="EMBL" id="OAX41462.1"/>
    </source>
</evidence>
<dbReference type="InParanoid" id="A0A1B7N9C4"/>
<evidence type="ECO:0000313" key="5">
    <source>
        <dbReference type="Proteomes" id="UP000092154"/>
    </source>
</evidence>
<gene>
    <name evidence="4" type="ORF">K503DRAFT_848403</name>
</gene>
<keyword evidence="5" id="KW-1185">Reference proteome</keyword>
<dbReference type="OrthoDB" id="8119704at2759"/>
<dbReference type="PANTHER" id="PTHR46118:SF4">
    <property type="entry name" value="PROTEIN ABHD11"/>
    <property type="match status" value="1"/>
</dbReference>
<reference evidence="4 5" key="1">
    <citation type="submission" date="2016-06" db="EMBL/GenBank/DDBJ databases">
        <title>Comparative genomics of the ectomycorrhizal sister species Rhizopogon vinicolor and Rhizopogon vesiculosus (Basidiomycota: Boletales) reveals a divergence of the mating type B locus.</title>
        <authorList>
            <consortium name="DOE Joint Genome Institute"/>
            <person name="Mujic A.B."/>
            <person name="Kuo A."/>
            <person name="Tritt A."/>
            <person name="Lipzen A."/>
            <person name="Chen C."/>
            <person name="Johnson J."/>
            <person name="Sharma A."/>
            <person name="Barry K."/>
            <person name="Grigoriev I.V."/>
            <person name="Spatafora J.W."/>
        </authorList>
    </citation>
    <scope>NUCLEOTIDE SEQUENCE [LARGE SCALE GENOMIC DNA]</scope>
    <source>
        <strain evidence="4 5">AM-OR11-026</strain>
    </source>
</reference>
<name>A0A1B7N9C4_9AGAM</name>
<dbReference type="InterPro" id="IPR000073">
    <property type="entry name" value="AB_hydrolase_1"/>
</dbReference>
<sequence length="312" mass="35574">MTGVVGISGQPKSTNRSLVSLPMIGRINWKSDWRCLSTSIPVSTVELAHDEYIPPDGNRSHRPLLILHGFFGSKRNWQSLSKAFMRDLGKPVYSLDLRNHGSSPHIGPMSYIHMAADILHFCQKHSLREISLMGHSMGGKVAMTLALHPELPSNLLTDLIVSDIAPVRAKVSEDTVQHIRDMERIEADNIYTRKEADEILAEHEKDPNVRAFLLTNLEIKKETPVKFKIPVNYLKDGRPEIESFPYVPGERSWDGHALFVKGKKSRFINHRNISLIDQFFPQNQLQELDTGHWVHAELPNEYRKLVVDFILH</sequence>
<organism evidence="4 5">
    <name type="scientific">Rhizopogon vinicolor AM-OR11-026</name>
    <dbReference type="NCBI Taxonomy" id="1314800"/>
    <lineage>
        <taxon>Eukaryota</taxon>
        <taxon>Fungi</taxon>
        <taxon>Dikarya</taxon>
        <taxon>Basidiomycota</taxon>
        <taxon>Agaricomycotina</taxon>
        <taxon>Agaricomycetes</taxon>
        <taxon>Agaricomycetidae</taxon>
        <taxon>Boletales</taxon>
        <taxon>Suillineae</taxon>
        <taxon>Rhizopogonaceae</taxon>
        <taxon>Rhizopogon</taxon>
    </lineage>
</organism>
<dbReference type="Pfam" id="PF00561">
    <property type="entry name" value="Abhydrolase_1"/>
    <property type="match status" value="1"/>
</dbReference>
<dbReference type="GO" id="GO:0052689">
    <property type="term" value="F:carboxylic ester hydrolase activity"/>
    <property type="evidence" value="ECO:0007669"/>
    <property type="project" value="TreeGrafter"/>
</dbReference>
<evidence type="ECO:0000256" key="2">
    <source>
        <dbReference type="ARBA" id="ARBA00022801"/>
    </source>
</evidence>
<evidence type="ECO:0000259" key="3">
    <source>
        <dbReference type="Pfam" id="PF00561"/>
    </source>
</evidence>
<keyword evidence="2 4" id="KW-0378">Hydrolase</keyword>
<dbReference type="GO" id="GO:0005739">
    <property type="term" value="C:mitochondrion"/>
    <property type="evidence" value="ECO:0007669"/>
    <property type="project" value="TreeGrafter"/>
</dbReference>